<accession>A0ABZ1BAJ7</accession>
<evidence type="ECO:0000313" key="7">
    <source>
        <dbReference type="Proteomes" id="UP001324287"/>
    </source>
</evidence>
<keyword evidence="3 6" id="KW-0328">Glycosyltransferase</keyword>
<evidence type="ECO:0000256" key="3">
    <source>
        <dbReference type="ARBA" id="ARBA00022676"/>
    </source>
</evidence>
<evidence type="ECO:0000259" key="5">
    <source>
        <dbReference type="Pfam" id="PF00535"/>
    </source>
</evidence>
<gene>
    <name evidence="6" type="ORF">U6N30_24220</name>
</gene>
<dbReference type="SUPFAM" id="SSF53448">
    <property type="entry name" value="Nucleotide-diphospho-sugar transferases"/>
    <property type="match status" value="1"/>
</dbReference>
<sequence length="140" mass="14163">MPAVDRRGRPGAGAAVEVVVVDNASQDGSPELAEALVAGLHLVRRPTNEGFAAGANAGIRASTGDVVVLVNNDARVEPGFLAAITAPMLRVGGEDVAAVTGRVLLAGSYRPAPPGTEGALVAHDGTRWVRADPGRPGPRC</sequence>
<organism evidence="6 7">
    <name type="scientific">Blastococcus brunescens</name>
    <dbReference type="NCBI Taxonomy" id="1564165"/>
    <lineage>
        <taxon>Bacteria</taxon>
        <taxon>Bacillati</taxon>
        <taxon>Actinomycetota</taxon>
        <taxon>Actinomycetes</taxon>
        <taxon>Geodermatophilales</taxon>
        <taxon>Geodermatophilaceae</taxon>
        <taxon>Blastococcus</taxon>
    </lineage>
</organism>
<dbReference type="Gene3D" id="3.90.550.10">
    <property type="entry name" value="Spore Coat Polysaccharide Biosynthesis Protein SpsA, Chain A"/>
    <property type="match status" value="1"/>
</dbReference>
<name>A0ABZ1BAJ7_9ACTN</name>
<feature type="domain" description="Glycosyltransferase 2-like" evidence="5">
    <location>
        <begin position="16"/>
        <end position="90"/>
    </location>
</feature>
<protein>
    <submittedName>
        <fullName evidence="6">Glycosyltransferase</fullName>
        <ecNumber evidence="6">2.4.-.-</ecNumber>
    </submittedName>
</protein>
<evidence type="ECO:0000256" key="1">
    <source>
        <dbReference type="ARBA" id="ARBA00004776"/>
    </source>
</evidence>
<dbReference type="PANTHER" id="PTHR43179">
    <property type="entry name" value="RHAMNOSYLTRANSFERASE WBBL"/>
    <property type="match status" value="1"/>
</dbReference>
<keyword evidence="7" id="KW-1185">Reference proteome</keyword>
<evidence type="ECO:0000256" key="2">
    <source>
        <dbReference type="ARBA" id="ARBA00006739"/>
    </source>
</evidence>
<evidence type="ECO:0000313" key="6">
    <source>
        <dbReference type="EMBL" id="WRL67133.1"/>
    </source>
</evidence>
<dbReference type="Proteomes" id="UP001324287">
    <property type="component" value="Chromosome"/>
</dbReference>
<dbReference type="Pfam" id="PF00535">
    <property type="entry name" value="Glycos_transf_2"/>
    <property type="match status" value="1"/>
</dbReference>
<dbReference type="GO" id="GO:0016757">
    <property type="term" value="F:glycosyltransferase activity"/>
    <property type="evidence" value="ECO:0007669"/>
    <property type="project" value="UniProtKB-KW"/>
</dbReference>
<keyword evidence="4 6" id="KW-0808">Transferase</keyword>
<dbReference type="EMBL" id="CP141261">
    <property type="protein sequence ID" value="WRL67133.1"/>
    <property type="molecule type" value="Genomic_DNA"/>
</dbReference>
<dbReference type="InterPro" id="IPR029044">
    <property type="entry name" value="Nucleotide-diphossugar_trans"/>
</dbReference>
<evidence type="ECO:0000256" key="4">
    <source>
        <dbReference type="ARBA" id="ARBA00022679"/>
    </source>
</evidence>
<comment type="pathway">
    <text evidence="1">Cell wall biogenesis; cell wall polysaccharide biosynthesis.</text>
</comment>
<proteinExistence type="inferred from homology"/>
<dbReference type="PANTHER" id="PTHR43179:SF12">
    <property type="entry name" value="GALACTOFURANOSYLTRANSFERASE GLFT2"/>
    <property type="match status" value="1"/>
</dbReference>
<dbReference type="EC" id="2.4.-.-" evidence="6"/>
<dbReference type="InterPro" id="IPR001173">
    <property type="entry name" value="Glyco_trans_2-like"/>
</dbReference>
<reference evidence="6 7" key="1">
    <citation type="submission" date="2023-12" db="EMBL/GenBank/DDBJ databases">
        <title>Blastococcus brunescens sp. nov., an actonobacterium isolated from sandstone collected in sahara desert.</title>
        <authorList>
            <person name="Gtari M."/>
            <person name="Ghodhbane F."/>
        </authorList>
    </citation>
    <scope>NUCLEOTIDE SEQUENCE [LARGE SCALE GENOMIC DNA]</scope>
    <source>
        <strain evidence="6 7">BMG 8361</strain>
    </source>
</reference>
<comment type="similarity">
    <text evidence="2">Belongs to the glycosyltransferase 2 family.</text>
</comment>